<comment type="caution">
    <text evidence="4">The sequence shown here is derived from an EMBL/GenBank/DDBJ whole genome shotgun (WGS) entry which is preliminary data.</text>
</comment>
<organism evidence="4 5">
    <name type="scientific">Coprinellus micaceus</name>
    <name type="common">Glistening ink-cap mushroom</name>
    <name type="synonym">Coprinus micaceus</name>
    <dbReference type="NCBI Taxonomy" id="71717"/>
    <lineage>
        <taxon>Eukaryota</taxon>
        <taxon>Fungi</taxon>
        <taxon>Dikarya</taxon>
        <taxon>Basidiomycota</taxon>
        <taxon>Agaricomycotina</taxon>
        <taxon>Agaricomycetes</taxon>
        <taxon>Agaricomycetidae</taxon>
        <taxon>Agaricales</taxon>
        <taxon>Agaricineae</taxon>
        <taxon>Psathyrellaceae</taxon>
        <taxon>Coprinellus</taxon>
    </lineage>
</organism>
<evidence type="ECO:0000256" key="2">
    <source>
        <dbReference type="SAM" id="Phobius"/>
    </source>
</evidence>
<dbReference type="OrthoDB" id="5392263at2759"/>
<dbReference type="AlphaFoldDB" id="A0A4Y7TTE7"/>
<protein>
    <submittedName>
        <fullName evidence="4">Uncharacterized protein</fullName>
    </submittedName>
</protein>
<keyword evidence="2" id="KW-1133">Transmembrane helix</keyword>
<keyword evidence="3" id="KW-0732">Signal</keyword>
<feature type="transmembrane region" description="Helical" evidence="2">
    <location>
        <begin position="533"/>
        <end position="557"/>
    </location>
</feature>
<feature type="chain" id="PRO_5021374265" evidence="3">
    <location>
        <begin position="20"/>
        <end position="617"/>
    </location>
</feature>
<proteinExistence type="predicted"/>
<keyword evidence="5" id="KW-1185">Reference proteome</keyword>
<feature type="region of interest" description="Disordered" evidence="1">
    <location>
        <begin position="592"/>
        <end position="617"/>
    </location>
</feature>
<feature type="transmembrane region" description="Helical" evidence="2">
    <location>
        <begin position="115"/>
        <end position="134"/>
    </location>
</feature>
<evidence type="ECO:0000313" key="4">
    <source>
        <dbReference type="EMBL" id="TEB36829.1"/>
    </source>
</evidence>
<keyword evidence="2" id="KW-0812">Transmembrane</keyword>
<feature type="transmembrane region" description="Helical" evidence="2">
    <location>
        <begin position="481"/>
        <end position="502"/>
    </location>
</feature>
<gene>
    <name evidence="4" type="ORF">FA13DRAFT_1087505</name>
</gene>
<dbReference type="Proteomes" id="UP000298030">
    <property type="component" value="Unassembled WGS sequence"/>
</dbReference>
<keyword evidence="2" id="KW-0472">Membrane</keyword>
<feature type="signal peptide" evidence="3">
    <location>
        <begin position="1"/>
        <end position="19"/>
    </location>
</feature>
<feature type="transmembrane region" description="Helical" evidence="2">
    <location>
        <begin position="383"/>
        <end position="410"/>
    </location>
</feature>
<dbReference type="EMBL" id="QPFP01000005">
    <property type="protein sequence ID" value="TEB36829.1"/>
    <property type="molecule type" value="Genomic_DNA"/>
</dbReference>
<sequence>MRLSTVGLVFLGSPSAVTGAPSAYNIAKCVERVRSGAWGTGLIGATDERGTIIDEVGNACGVTFDLCIRACGAGQAPFAWSTFSSKFASWLVPWLALVSQLPFGPKNRLNSLESALLTLGSPTLAAYSLYLTILNARWISHRFSKCNYPNVRTAARVLTSLQQSPLRVTEGDALLASLVVLPQNDRWWKELIEWLEYTHTWSIGAFTATLWVVIAHLLTVINWFRGSVQPEEFGDQAIGSLWVWLLPIVVGWLLISPTCNEARLESAVERVNRLAYVATDHHIILVRHLPEKRHAISLDFDVDDELRVDERNTAPIYNYARVFSWTQSVEVILQSFEAASTHAHQHESVDPSVDWAHARRNAEDVCVLERGGGRVQGRWGQNVILRVITSSFLGLFLQWGTTGAAISIAYNTPTTGLSCVSGSYLLFAVLSTAAWVALLASSVLGHYAVTESRRLASHTGPTWPVTMARALSILLRRFGKFVAVLNAVWSVATCLLQFGQFYNRCYCNSSVIGRRSSAYVAAKLPPAQVRFMVHAWISGASQAVFTAIVCLAVVVVYRNPTLPMEGGLARQEVELCSVHCPGYVSADLIPTPAPPTPTDPREVVHMHNHSGSTAAEP</sequence>
<evidence type="ECO:0000256" key="3">
    <source>
        <dbReference type="SAM" id="SignalP"/>
    </source>
</evidence>
<dbReference type="STRING" id="71717.A0A4Y7TTE7"/>
<feature type="transmembrane region" description="Helical" evidence="2">
    <location>
        <begin position="203"/>
        <end position="224"/>
    </location>
</feature>
<accession>A0A4Y7TTE7</accession>
<feature type="transmembrane region" description="Helical" evidence="2">
    <location>
        <begin position="236"/>
        <end position="255"/>
    </location>
</feature>
<feature type="transmembrane region" description="Helical" evidence="2">
    <location>
        <begin position="422"/>
        <end position="444"/>
    </location>
</feature>
<name>A0A4Y7TTE7_COPMI</name>
<evidence type="ECO:0000313" key="5">
    <source>
        <dbReference type="Proteomes" id="UP000298030"/>
    </source>
</evidence>
<reference evidence="4 5" key="1">
    <citation type="journal article" date="2019" name="Nat. Ecol. Evol.">
        <title>Megaphylogeny resolves global patterns of mushroom evolution.</title>
        <authorList>
            <person name="Varga T."/>
            <person name="Krizsan K."/>
            <person name="Foldi C."/>
            <person name="Dima B."/>
            <person name="Sanchez-Garcia M."/>
            <person name="Sanchez-Ramirez S."/>
            <person name="Szollosi G.J."/>
            <person name="Szarkandi J.G."/>
            <person name="Papp V."/>
            <person name="Albert L."/>
            <person name="Andreopoulos W."/>
            <person name="Angelini C."/>
            <person name="Antonin V."/>
            <person name="Barry K.W."/>
            <person name="Bougher N.L."/>
            <person name="Buchanan P."/>
            <person name="Buyck B."/>
            <person name="Bense V."/>
            <person name="Catcheside P."/>
            <person name="Chovatia M."/>
            <person name="Cooper J."/>
            <person name="Damon W."/>
            <person name="Desjardin D."/>
            <person name="Finy P."/>
            <person name="Geml J."/>
            <person name="Haridas S."/>
            <person name="Hughes K."/>
            <person name="Justo A."/>
            <person name="Karasinski D."/>
            <person name="Kautmanova I."/>
            <person name="Kiss B."/>
            <person name="Kocsube S."/>
            <person name="Kotiranta H."/>
            <person name="LaButti K.M."/>
            <person name="Lechner B.E."/>
            <person name="Liimatainen K."/>
            <person name="Lipzen A."/>
            <person name="Lukacs Z."/>
            <person name="Mihaltcheva S."/>
            <person name="Morgado L.N."/>
            <person name="Niskanen T."/>
            <person name="Noordeloos M.E."/>
            <person name="Ohm R.A."/>
            <person name="Ortiz-Santana B."/>
            <person name="Ovrebo C."/>
            <person name="Racz N."/>
            <person name="Riley R."/>
            <person name="Savchenko A."/>
            <person name="Shiryaev A."/>
            <person name="Soop K."/>
            <person name="Spirin V."/>
            <person name="Szebenyi C."/>
            <person name="Tomsovsky M."/>
            <person name="Tulloss R.E."/>
            <person name="Uehling J."/>
            <person name="Grigoriev I.V."/>
            <person name="Vagvolgyi C."/>
            <person name="Papp T."/>
            <person name="Martin F.M."/>
            <person name="Miettinen O."/>
            <person name="Hibbett D.S."/>
            <person name="Nagy L.G."/>
        </authorList>
    </citation>
    <scope>NUCLEOTIDE SEQUENCE [LARGE SCALE GENOMIC DNA]</scope>
    <source>
        <strain evidence="4 5">FP101781</strain>
    </source>
</reference>
<evidence type="ECO:0000256" key="1">
    <source>
        <dbReference type="SAM" id="MobiDB-lite"/>
    </source>
</evidence>